<dbReference type="NCBIfam" id="TIGR00360">
    <property type="entry name" value="ComEC_N-term"/>
    <property type="match status" value="1"/>
</dbReference>
<evidence type="ECO:0000256" key="3">
    <source>
        <dbReference type="ARBA" id="ARBA00022692"/>
    </source>
</evidence>
<keyword evidence="4 7" id="KW-1133">Transmembrane helix</keyword>
<evidence type="ECO:0000256" key="6">
    <source>
        <dbReference type="SAM" id="MobiDB-lite"/>
    </source>
</evidence>
<feature type="domain" description="DUF4131" evidence="9">
    <location>
        <begin position="42"/>
        <end position="194"/>
    </location>
</feature>
<feature type="transmembrane region" description="Helical" evidence="7">
    <location>
        <begin position="461"/>
        <end position="482"/>
    </location>
</feature>
<dbReference type="Proteomes" id="UP000022447">
    <property type="component" value="Unassembled WGS sequence"/>
</dbReference>
<sequence length="693" mass="70781">MGGLARILGLKRQDGHLFPWAPVCLGTGIGLYFALRTEPEPSVLAALAVAALAGFVLALRFGPGARAGLVALSLLAAGVAVAGARAHAVAGPVLDFRYYGPVEGRIVAIDRSASDATRLTLDRVRLDRVAPDRTPHRVRVSLHGDPPRTDPAPGMVVMLTGHLAGPGGPAEPGGFDFRRHAWFLSLGAVGYTRNPVLVVDPGAGGVPVASVRQALSARVQAALPGETGGFGAAILTGDRSGIGESTTSALRDTNLAHLLAISGLHMGLLAGVVFGALRLALLLPPRIALSWPVKKIAAAGALVAAAGYLALSGANVATERAFVMVAVALTAILLDRRALSLRSVAIAALIVLVMSPEALTGPGFQMSFAATTALVAVFGALRGARIEARAPRWQKAVLALVLSSAVAGAATAPVALAHFNASARYGLLANLLAVPLMGSVVMPAGVAGIALMPLGLDAPAFWVMGIGLDLILAIAHGIAAWPGAVGHVVAPPAAVLPLIAAGGLMLTLWQGRGRFAGLAPAALAMLLWVSADRPAVLISETGALVGVMTEAGRALSRDRGEGFVAGIWLENDGDGAGQEAAASRWPSTSAPWPVIEVAGRRILHVRGKRAVAAFPGCTPGDIVVTDVPPAPDLTCEVIGPDLLRQSGALAYRDGPDGLRMISAREASGDRLWNRAGQGPRPKPAPAPDVIARQ</sequence>
<dbReference type="OrthoDB" id="9790149at2"/>
<dbReference type="PANTHER" id="PTHR30619:SF1">
    <property type="entry name" value="RECOMBINATION PROTEIN 2"/>
    <property type="match status" value="1"/>
</dbReference>
<evidence type="ECO:0000256" key="4">
    <source>
        <dbReference type="ARBA" id="ARBA00022989"/>
    </source>
</evidence>
<feature type="transmembrane region" description="Helical" evidence="7">
    <location>
        <begin position="431"/>
        <end position="454"/>
    </location>
</feature>
<evidence type="ECO:0000256" key="5">
    <source>
        <dbReference type="ARBA" id="ARBA00023136"/>
    </source>
</evidence>
<dbReference type="InterPro" id="IPR052159">
    <property type="entry name" value="Competence_DNA_uptake"/>
</dbReference>
<feature type="transmembrane region" description="Helical" evidence="7">
    <location>
        <begin position="396"/>
        <end position="419"/>
    </location>
</feature>
<feature type="transmembrane region" description="Helical" evidence="7">
    <location>
        <begin position="69"/>
        <end position="88"/>
    </location>
</feature>
<evidence type="ECO:0000256" key="1">
    <source>
        <dbReference type="ARBA" id="ARBA00004651"/>
    </source>
</evidence>
<dbReference type="Pfam" id="PF03772">
    <property type="entry name" value="Competence"/>
    <property type="match status" value="1"/>
</dbReference>
<feature type="transmembrane region" description="Helical" evidence="7">
    <location>
        <begin position="488"/>
        <end position="508"/>
    </location>
</feature>
<comment type="subcellular location">
    <subcellularLocation>
        <location evidence="1">Cell membrane</location>
        <topology evidence="1">Multi-pass membrane protein</topology>
    </subcellularLocation>
</comment>
<dbReference type="PANTHER" id="PTHR30619">
    <property type="entry name" value="DNA INTERNALIZATION/COMPETENCE PROTEIN COMEC/REC2"/>
    <property type="match status" value="1"/>
</dbReference>
<evidence type="ECO:0000259" key="9">
    <source>
        <dbReference type="Pfam" id="PF13567"/>
    </source>
</evidence>
<dbReference type="STRING" id="1449350.OCH239_14105"/>
<feature type="region of interest" description="Disordered" evidence="6">
    <location>
        <begin position="670"/>
        <end position="693"/>
    </location>
</feature>
<dbReference type="AlphaFoldDB" id="X7EKA0"/>
<organism evidence="10 11">
    <name type="scientific">Roseivivax halodurans JCM 10272</name>
    <dbReference type="NCBI Taxonomy" id="1449350"/>
    <lineage>
        <taxon>Bacteria</taxon>
        <taxon>Pseudomonadati</taxon>
        <taxon>Pseudomonadota</taxon>
        <taxon>Alphaproteobacteria</taxon>
        <taxon>Rhodobacterales</taxon>
        <taxon>Roseobacteraceae</taxon>
        <taxon>Roseivivax</taxon>
    </lineage>
</organism>
<feature type="transmembrane region" description="Helical" evidence="7">
    <location>
        <begin position="341"/>
        <end position="359"/>
    </location>
</feature>
<evidence type="ECO:0000313" key="11">
    <source>
        <dbReference type="Proteomes" id="UP000022447"/>
    </source>
</evidence>
<dbReference type="InterPro" id="IPR025405">
    <property type="entry name" value="DUF4131"/>
</dbReference>
<name>X7EKA0_9RHOB</name>
<feature type="transmembrane region" description="Helical" evidence="7">
    <location>
        <begin position="365"/>
        <end position="384"/>
    </location>
</feature>
<keyword evidence="5 7" id="KW-0472">Membrane</keyword>
<comment type="caution">
    <text evidence="10">The sequence shown here is derived from an EMBL/GenBank/DDBJ whole genome shotgun (WGS) entry which is preliminary data.</text>
</comment>
<gene>
    <name evidence="10" type="ORF">OCH239_14105</name>
</gene>
<dbReference type="Pfam" id="PF13567">
    <property type="entry name" value="DUF4131"/>
    <property type="match status" value="1"/>
</dbReference>
<feature type="transmembrane region" description="Helical" evidence="7">
    <location>
        <begin position="255"/>
        <end position="281"/>
    </location>
</feature>
<dbReference type="GO" id="GO:0005886">
    <property type="term" value="C:plasma membrane"/>
    <property type="evidence" value="ECO:0007669"/>
    <property type="project" value="UniProtKB-SubCell"/>
</dbReference>
<dbReference type="RefSeq" id="WP_037259733.1">
    <property type="nucleotide sequence ID" value="NZ_JALZ01000004.1"/>
</dbReference>
<dbReference type="eggNOG" id="COG0658">
    <property type="taxonomic scope" value="Bacteria"/>
</dbReference>
<keyword evidence="3 7" id="KW-0812">Transmembrane</keyword>
<feature type="domain" description="ComEC/Rec2-related protein" evidence="8">
    <location>
        <begin position="234"/>
        <end position="511"/>
    </location>
</feature>
<dbReference type="InterPro" id="IPR004477">
    <property type="entry name" value="ComEC_N"/>
</dbReference>
<evidence type="ECO:0000256" key="2">
    <source>
        <dbReference type="ARBA" id="ARBA00022475"/>
    </source>
</evidence>
<evidence type="ECO:0000256" key="7">
    <source>
        <dbReference type="SAM" id="Phobius"/>
    </source>
</evidence>
<evidence type="ECO:0000313" key="10">
    <source>
        <dbReference type="EMBL" id="ETX15578.1"/>
    </source>
</evidence>
<feature type="transmembrane region" description="Helical" evidence="7">
    <location>
        <begin position="41"/>
        <end position="62"/>
    </location>
</feature>
<evidence type="ECO:0000259" key="8">
    <source>
        <dbReference type="Pfam" id="PF03772"/>
    </source>
</evidence>
<keyword evidence="2" id="KW-1003">Cell membrane</keyword>
<feature type="transmembrane region" description="Helical" evidence="7">
    <location>
        <begin position="17"/>
        <end position="35"/>
    </location>
</feature>
<feature type="transmembrane region" description="Helical" evidence="7">
    <location>
        <begin position="293"/>
        <end position="311"/>
    </location>
</feature>
<dbReference type="PATRIC" id="fig|1449350.3.peg.1149"/>
<keyword evidence="11" id="KW-1185">Reference proteome</keyword>
<proteinExistence type="predicted"/>
<reference evidence="10 11" key="1">
    <citation type="submission" date="2014-01" db="EMBL/GenBank/DDBJ databases">
        <title>Roseivivax halodurans JCM 10272 Genome Sequencing.</title>
        <authorList>
            <person name="Lai Q."/>
            <person name="Li G."/>
            <person name="Shao Z."/>
        </authorList>
    </citation>
    <scope>NUCLEOTIDE SEQUENCE [LARGE SCALE GENOMIC DNA]</scope>
    <source>
        <strain evidence="10 11">JCM 10272</strain>
    </source>
</reference>
<protein>
    <submittedName>
        <fullName evidence="10">Competence protein</fullName>
    </submittedName>
</protein>
<accession>X7EKA0</accession>
<dbReference type="EMBL" id="JALZ01000004">
    <property type="protein sequence ID" value="ETX15578.1"/>
    <property type="molecule type" value="Genomic_DNA"/>
</dbReference>